<reference evidence="2 3" key="1">
    <citation type="submission" date="2019-03" db="EMBL/GenBank/DDBJ databases">
        <title>An improved genome assembly of the fluke Schistosoma japonicum.</title>
        <authorList>
            <person name="Hu W."/>
            <person name="Luo F."/>
            <person name="Yin M."/>
            <person name="Mo X."/>
            <person name="Sun C."/>
            <person name="Wu Q."/>
            <person name="Zhu B."/>
            <person name="Xiang M."/>
            <person name="Wang J."/>
            <person name="Wang Y."/>
            <person name="Zhang T."/>
            <person name="Xu B."/>
            <person name="Zheng H."/>
            <person name="Feng Z."/>
        </authorList>
    </citation>
    <scope>NUCLEOTIDE SEQUENCE [LARGE SCALE GENOMIC DNA]</scope>
    <source>
        <strain evidence="2">HuSjv2</strain>
        <tissue evidence="2">Worms</tissue>
    </source>
</reference>
<comment type="caution">
    <text evidence="2">The sequence shown here is derived from an EMBL/GenBank/DDBJ whole genome shotgun (WGS) entry which is preliminary data.</text>
</comment>
<dbReference type="Proteomes" id="UP000311919">
    <property type="component" value="Unassembled WGS sequence"/>
</dbReference>
<proteinExistence type="predicted"/>
<keyword evidence="3" id="KW-1185">Reference proteome</keyword>
<accession>A0A4Z2D1H5</accession>
<keyword evidence="1" id="KW-0732">Signal</keyword>
<dbReference type="EMBL" id="SKCS01000363">
    <property type="protein sequence ID" value="TNN10324.1"/>
    <property type="molecule type" value="Genomic_DNA"/>
</dbReference>
<feature type="non-terminal residue" evidence="2">
    <location>
        <position position="65"/>
    </location>
</feature>
<feature type="chain" id="PRO_5021229517" evidence="1">
    <location>
        <begin position="25"/>
        <end position="65"/>
    </location>
</feature>
<sequence>LTNSLAIILSKILTSIIFLRLTKACEKLTRENRRGFRPGRGRIDQIFTLRQVPEHRHTFRRPTIA</sequence>
<organism evidence="2 3">
    <name type="scientific">Schistosoma japonicum</name>
    <name type="common">Blood fluke</name>
    <dbReference type="NCBI Taxonomy" id="6182"/>
    <lineage>
        <taxon>Eukaryota</taxon>
        <taxon>Metazoa</taxon>
        <taxon>Spiralia</taxon>
        <taxon>Lophotrochozoa</taxon>
        <taxon>Platyhelminthes</taxon>
        <taxon>Trematoda</taxon>
        <taxon>Digenea</taxon>
        <taxon>Strigeidida</taxon>
        <taxon>Schistosomatoidea</taxon>
        <taxon>Schistosomatidae</taxon>
        <taxon>Schistosoma</taxon>
    </lineage>
</organism>
<feature type="non-terminal residue" evidence="2">
    <location>
        <position position="1"/>
    </location>
</feature>
<protein>
    <submittedName>
        <fullName evidence="2">Polyprotein</fullName>
    </submittedName>
</protein>
<evidence type="ECO:0000256" key="1">
    <source>
        <dbReference type="SAM" id="SignalP"/>
    </source>
</evidence>
<name>A0A4Z2D1H5_SCHJA</name>
<dbReference type="OrthoDB" id="410104at2759"/>
<evidence type="ECO:0000313" key="2">
    <source>
        <dbReference type="EMBL" id="TNN10324.1"/>
    </source>
</evidence>
<feature type="signal peptide" evidence="1">
    <location>
        <begin position="1"/>
        <end position="24"/>
    </location>
</feature>
<evidence type="ECO:0000313" key="3">
    <source>
        <dbReference type="Proteomes" id="UP000311919"/>
    </source>
</evidence>
<dbReference type="AlphaFoldDB" id="A0A4Z2D1H5"/>
<gene>
    <name evidence="2" type="ORF">EWB00_005522</name>
</gene>